<keyword evidence="3" id="KW-1185">Reference proteome</keyword>
<organism evidence="2 3">
    <name type="scientific">Cohnella lubricantis</name>
    <dbReference type="NCBI Taxonomy" id="2163172"/>
    <lineage>
        <taxon>Bacteria</taxon>
        <taxon>Bacillati</taxon>
        <taxon>Bacillota</taxon>
        <taxon>Bacilli</taxon>
        <taxon>Bacillales</taxon>
        <taxon>Paenibacillaceae</taxon>
        <taxon>Cohnella</taxon>
    </lineage>
</organism>
<accession>A0A841T457</accession>
<dbReference type="Gene3D" id="3.30.470.30">
    <property type="entry name" value="DNA ligase/mRNA capping enzyme"/>
    <property type="match status" value="1"/>
</dbReference>
<sequence length="165" mass="18708">MQELVATLNDHSRRYYTEDNPTISDKEYDLLYDELVALEAQTGETLPDSPTRRVGGDILKGFEPHRHLARLWSLDKAQSTEDLAAWETRVRKLIADYNAKNPERPLPEPEFVVELKYDGLTLNLTYEGGELAQAATRGNGVLSVKNELYKKAQGKLTKTLKYAIL</sequence>
<comment type="caution">
    <text evidence="2">The sequence shown here is derived from an EMBL/GenBank/DDBJ whole genome shotgun (WGS) entry which is preliminary data.</text>
</comment>
<evidence type="ECO:0000259" key="1">
    <source>
        <dbReference type="SMART" id="SM00532"/>
    </source>
</evidence>
<name>A0A841T457_9BACL</name>
<dbReference type="InterPro" id="IPR013840">
    <property type="entry name" value="DNAligase_N"/>
</dbReference>
<dbReference type="InterPro" id="IPR013839">
    <property type="entry name" value="DNAligase_adenylation"/>
</dbReference>
<proteinExistence type="predicted"/>
<dbReference type="SUPFAM" id="SSF56091">
    <property type="entry name" value="DNA ligase/mRNA capping enzyme, catalytic domain"/>
    <property type="match status" value="1"/>
</dbReference>
<feature type="domain" description="NAD-dependent DNA ligase N-terminal" evidence="1">
    <location>
        <begin position="1"/>
        <end position="164"/>
    </location>
</feature>
<dbReference type="Proteomes" id="UP000574133">
    <property type="component" value="Unassembled WGS sequence"/>
</dbReference>
<evidence type="ECO:0000313" key="2">
    <source>
        <dbReference type="EMBL" id="MBB6676353.1"/>
    </source>
</evidence>
<dbReference type="Pfam" id="PF01653">
    <property type="entry name" value="DNA_ligase_aden"/>
    <property type="match status" value="1"/>
</dbReference>
<evidence type="ECO:0000313" key="3">
    <source>
        <dbReference type="Proteomes" id="UP000574133"/>
    </source>
</evidence>
<dbReference type="AlphaFoldDB" id="A0A841T457"/>
<protein>
    <recommendedName>
        <fullName evidence="1">NAD-dependent DNA ligase N-terminal domain-containing protein</fullName>
    </recommendedName>
</protein>
<dbReference type="GO" id="GO:0003911">
    <property type="term" value="F:DNA ligase (NAD+) activity"/>
    <property type="evidence" value="ECO:0007669"/>
    <property type="project" value="InterPro"/>
</dbReference>
<gene>
    <name evidence="2" type="ORF">H4Q31_03325</name>
</gene>
<dbReference type="SMART" id="SM00532">
    <property type="entry name" value="LIGANc"/>
    <property type="match status" value="1"/>
</dbReference>
<dbReference type="Gene3D" id="1.10.287.610">
    <property type="entry name" value="Helix hairpin bin"/>
    <property type="match status" value="1"/>
</dbReference>
<dbReference type="EMBL" id="JACJVN010000015">
    <property type="protein sequence ID" value="MBB6676353.1"/>
    <property type="molecule type" value="Genomic_DNA"/>
</dbReference>
<reference evidence="2 3" key="1">
    <citation type="submission" date="2020-08" db="EMBL/GenBank/DDBJ databases">
        <title>Cohnella phylogeny.</title>
        <authorList>
            <person name="Dunlap C."/>
        </authorList>
    </citation>
    <scope>NUCLEOTIDE SEQUENCE [LARGE SCALE GENOMIC DNA]</scope>
    <source>
        <strain evidence="2 3">DSM 103658</strain>
    </source>
</reference>